<dbReference type="STRING" id="137246.A0A401T4D5"/>
<dbReference type="GO" id="GO:0004864">
    <property type="term" value="F:protein phosphatase inhibitor activity"/>
    <property type="evidence" value="ECO:0007669"/>
    <property type="project" value="UniProtKB-KW"/>
</dbReference>
<dbReference type="EMBL" id="BEZZ01001006">
    <property type="protein sequence ID" value="GCC37477.1"/>
    <property type="molecule type" value="Genomic_DNA"/>
</dbReference>
<dbReference type="InterPro" id="IPR008466">
    <property type="entry name" value="PPP1R1A/B/C"/>
</dbReference>
<dbReference type="Pfam" id="PF05395">
    <property type="entry name" value="DARPP-32"/>
    <property type="match status" value="1"/>
</dbReference>
<evidence type="ECO:0000256" key="3">
    <source>
        <dbReference type="SAM" id="MobiDB-lite"/>
    </source>
</evidence>
<evidence type="ECO:0000256" key="2">
    <source>
        <dbReference type="ARBA" id="ARBA00023272"/>
    </source>
</evidence>
<evidence type="ECO:0000313" key="5">
    <source>
        <dbReference type="Proteomes" id="UP000287033"/>
    </source>
</evidence>
<accession>A0A401T4D5</accession>
<dbReference type="GO" id="GO:0035556">
    <property type="term" value="P:intracellular signal transduction"/>
    <property type="evidence" value="ECO:0007669"/>
    <property type="project" value="TreeGrafter"/>
</dbReference>
<dbReference type="GO" id="GO:0005737">
    <property type="term" value="C:cytoplasm"/>
    <property type="evidence" value="ECO:0007669"/>
    <property type="project" value="TreeGrafter"/>
</dbReference>
<dbReference type="Proteomes" id="UP000287033">
    <property type="component" value="Unassembled WGS sequence"/>
</dbReference>
<dbReference type="OrthoDB" id="9940275at2759"/>
<dbReference type="OMA" id="NEQEENW"/>
<keyword evidence="5" id="KW-1185">Reference proteome</keyword>
<protein>
    <recommendedName>
        <fullName evidence="6">Protein phosphatase 1 regulatory subunit 1C</fullName>
    </recommendedName>
</protein>
<dbReference type="PANTHER" id="PTHR15417">
    <property type="entry name" value="PROTEIN PHOSPHATASE INHIBITOR AND DOPAMINE- AND CAMP-REGULATED NEURONAL PHOSPHOPROTEIN"/>
    <property type="match status" value="1"/>
</dbReference>
<evidence type="ECO:0008006" key="6">
    <source>
        <dbReference type="Google" id="ProtNLM"/>
    </source>
</evidence>
<comment type="similarity">
    <text evidence="1">Belongs to the protein phosphatase inhibitor 1 family.</text>
</comment>
<evidence type="ECO:0000313" key="4">
    <source>
        <dbReference type="EMBL" id="GCC37477.1"/>
    </source>
</evidence>
<feature type="compositionally biased region" description="Polar residues" evidence="3">
    <location>
        <begin position="55"/>
        <end position="66"/>
    </location>
</feature>
<sequence length="251" mass="28482">MEPNSPKKIQFAVPLFQSQLDPEAAEQIRKRRPTPASLVILNESSPEVDEKRENNPQGENAEMSPQQRKKSVYTPPTMKELQLLVEHHLQKQEQPEQDYSESDTSCLDELSPMMTECCHSNGAPAFLADTDWGPLNCCEHISNQTGIKLLLNAEDHPGNSSIGVTGTEQVVPLKCNDEMPHSFSRSSQQQQTETDTDEQTLKPRRKDTPFQHQPPLMTGVKHLRTHDETPFLEEEEAATEREEDWSQKTNL</sequence>
<reference evidence="4 5" key="1">
    <citation type="journal article" date="2018" name="Nat. Ecol. Evol.">
        <title>Shark genomes provide insights into elasmobranch evolution and the origin of vertebrates.</title>
        <authorList>
            <person name="Hara Y"/>
            <person name="Yamaguchi K"/>
            <person name="Onimaru K"/>
            <person name="Kadota M"/>
            <person name="Koyanagi M"/>
            <person name="Keeley SD"/>
            <person name="Tatsumi K"/>
            <person name="Tanaka K"/>
            <person name="Motone F"/>
            <person name="Kageyama Y"/>
            <person name="Nozu R"/>
            <person name="Adachi N"/>
            <person name="Nishimura O"/>
            <person name="Nakagawa R"/>
            <person name="Tanegashima C"/>
            <person name="Kiyatake I"/>
            <person name="Matsumoto R"/>
            <person name="Murakumo K"/>
            <person name="Nishida K"/>
            <person name="Terakita A"/>
            <person name="Kuratani S"/>
            <person name="Sato K"/>
            <person name="Hyodo S Kuraku.S."/>
        </authorList>
    </citation>
    <scope>NUCLEOTIDE SEQUENCE [LARGE SCALE GENOMIC DNA]</scope>
</reference>
<organism evidence="4 5">
    <name type="scientific">Chiloscyllium punctatum</name>
    <name type="common">Brownbanded bambooshark</name>
    <name type="synonym">Hemiscyllium punctatum</name>
    <dbReference type="NCBI Taxonomy" id="137246"/>
    <lineage>
        <taxon>Eukaryota</taxon>
        <taxon>Metazoa</taxon>
        <taxon>Chordata</taxon>
        <taxon>Craniata</taxon>
        <taxon>Vertebrata</taxon>
        <taxon>Chondrichthyes</taxon>
        <taxon>Elasmobranchii</taxon>
        <taxon>Galeomorphii</taxon>
        <taxon>Galeoidea</taxon>
        <taxon>Orectolobiformes</taxon>
        <taxon>Hemiscylliidae</taxon>
        <taxon>Chiloscyllium</taxon>
    </lineage>
</organism>
<gene>
    <name evidence="4" type="ORF">chiPu_0015981</name>
</gene>
<keyword evidence="2" id="KW-0650">Protein phosphatase inhibitor</keyword>
<evidence type="ECO:0000256" key="1">
    <source>
        <dbReference type="ARBA" id="ARBA00007775"/>
    </source>
</evidence>
<feature type="region of interest" description="Disordered" evidence="3">
    <location>
        <begin position="177"/>
        <end position="251"/>
    </location>
</feature>
<proteinExistence type="inferred from homology"/>
<feature type="compositionally biased region" description="Basic and acidic residues" evidence="3">
    <location>
        <begin position="238"/>
        <end position="251"/>
    </location>
</feature>
<name>A0A401T4D5_CHIPU</name>
<dbReference type="AlphaFoldDB" id="A0A401T4D5"/>
<feature type="region of interest" description="Disordered" evidence="3">
    <location>
        <begin position="23"/>
        <end position="79"/>
    </location>
</feature>
<comment type="caution">
    <text evidence="4">The sequence shown here is derived from an EMBL/GenBank/DDBJ whole genome shotgun (WGS) entry which is preliminary data.</text>
</comment>